<evidence type="ECO:0000313" key="6">
    <source>
        <dbReference type="Proteomes" id="UP001059546"/>
    </source>
</evidence>
<feature type="domain" description="Hydroxymethylglutaryl-coenzyme A synthase N-terminal" evidence="3">
    <location>
        <begin position="7"/>
        <end position="172"/>
    </location>
</feature>
<dbReference type="Pfam" id="PF08540">
    <property type="entry name" value="HMG_CoA_synt_C"/>
    <property type="match status" value="2"/>
</dbReference>
<keyword evidence="2" id="KW-0808">Transferase</keyword>
<dbReference type="InterPro" id="IPR013528">
    <property type="entry name" value="HMG_CoA_synth_N"/>
</dbReference>
<dbReference type="PANTHER" id="PTHR43323:SF2">
    <property type="entry name" value="HYDROXYMETHYLGLUTARYL-COA SYNTHASE"/>
    <property type="match status" value="1"/>
</dbReference>
<dbReference type="PANTHER" id="PTHR43323">
    <property type="entry name" value="3-HYDROXY-3-METHYLGLUTARYL COENZYME A SYNTHASE"/>
    <property type="match status" value="1"/>
</dbReference>
<dbReference type="SUPFAM" id="SSF53901">
    <property type="entry name" value="Thiolase-like"/>
    <property type="match status" value="2"/>
</dbReference>
<dbReference type="InterPro" id="IPR016039">
    <property type="entry name" value="Thiolase-like"/>
</dbReference>
<dbReference type="Proteomes" id="UP001059546">
    <property type="component" value="Chromosome X"/>
</dbReference>
<dbReference type="Pfam" id="PF01154">
    <property type="entry name" value="HMG_CoA_synt_N"/>
    <property type="match status" value="1"/>
</dbReference>
<dbReference type="EMBL" id="CP075156">
    <property type="protein sequence ID" value="UTX44130.1"/>
    <property type="molecule type" value="Genomic_DNA"/>
</dbReference>
<gene>
    <name evidence="5" type="ORF">GPU96_10g19200</name>
</gene>
<dbReference type="GO" id="GO:0006084">
    <property type="term" value="P:acetyl-CoA metabolic process"/>
    <property type="evidence" value="ECO:0007669"/>
    <property type="project" value="InterPro"/>
</dbReference>
<dbReference type="Gene3D" id="3.40.47.10">
    <property type="match status" value="1"/>
</dbReference>
<comment type="similarity">
    <text evidence="1">Belongs to the thiolase-like superfamily. HMG-CoA synthase family.</text>
</comment>
<sequence>MPAKNMLGIIGLEYQLPSLYINQEEVANNIDFEVDKIKIGLGLEQMGVPSRREDAISLALNAVSRLIKKYKINPLDVGRLEVGTESNPDGSKSIKSYLTDLFPGNTSICGCDSVHACYSGTNALLNAVAWMESPLWDGRLAIVVATDVAMYKDKNCQPTGGAGAVAILLGPNCIYRIVPSSIIHYFTNQFDFMKPKGLHPFPIVKGKESIENYRTAFEVCYEEFKKKVGGMETFDYIALHSPYTRLPEKICVANHIDRKKFLKSLEASRKNGNAYSASLYLSLISLLDGHDGEIGEKILLFSYGSGTSSSMFCLERVSKGCMVTGFKERLSERKKISYQEFIKLVEDPVPQDNYEPQEKVYSPGYYLKRIDSFGRYYECLTE</sequence>
<dbReference type="CDD" id="cd00827">
    <property type="entry name" value="init_cond_enzymes"/>
    <property type="match status" value="1"/>
</dbReference>
<evidence type="ECO:0000259" key="3">
    <source>
        <dbReference type="Pfam" id="PF01154"/>
    </source>
</evidence>
<proteinExistence type="inferred from homology"/>
<evidence type="ECO:0000256" key="2">
    <source>
        <dbReference type="ARBA" id="ARBA00022679"/>
    </source>
</evidence>
<dbReference type="AlphaFoldDB" id="A0A9Q9C5J2"/>
<dbReference type="GO" id="GO:0010142">
    <property type="term" value="P:farnesyl diphosphate biosynthetic process, mevalonate pathway"/>
    <property type="evidence" value="ECO:0007669"/>
    <property type="project" value="InterPro"/>
</dbReference>
<feature type="domain" description="Hydroxymethylglutaryl-coenzyme A synthase C-terminal" evidence="4">
    <location>
        <begin position="185"/>
        <end position="249"/>
    </location>
</feature>
<evidence type="ECO:0000256" key="1">
    <source>
        <dbReference type="ARBA" id="ARBA00007061"/>
    </source>
</evidence>
<dbReference type="GO" id="GO:0004421">
    <property type="term" value="F:hydroxymethylglutaryl-CoA synthase activity"/>
    <property type="evidence" value="ECO:0007669"/>
    <property type="project" value="InterPro"/>
</dbReference>
<reference evidence="5" key="1">
    <citation type="submission" date="2021-05" db="EMBL/GenBank/DDBJ databases">
        <title>Encephalitozoon hellem ATCC 50604 Complete Genome.</title>
        <authorList>
            <person name="Mascarenhas dos Santos A.C."/>
            <person name="Julian A.T."/>
            <person name="Pombert J.-F."/>
        </authorList>
    </citation>
    <scope>NUCLEOTIDE SEQUENCE</scope>
    <source>
        <strain evidence="5">ATCC 50604</strain>
    </source>
</reference>
<organism evidence="5 6">
    <name type="scientific">Encephalitozoon hellem</name>
    <name type="common">Microsporidian parasite</name>
    <dbReference type="NCBI Taxonomy" id="27973"/>
    <lineage>
        <taxon>Eukaryota</taxon>
        <taxon>Fungi</taxon>
        <taxon>Fungi incertae sedis</taxon>
        <taxon>Microsporidia</taxon>
        <taxon>Unikaryonidae</taxon>
        <taxon>Encephalitozoon</taxon>
    </lineage>
</organism>
<evidence type="ECO:0000313" key="5">
    <source>
        <dbReference type="EMBL" id="UTX44130.1"/>
    </source>
</evidence>
<dbReference type="InterPro" id="IPR013746">
    <property type="entry name" value="HMG_CoA_synt_C_dom"/>
</dbReference>
<feature type="domain" description="Hydroxymethylglutaryl-coenzyme A synthase C-terminal" evidence="4">
    <location>
        <begin position="252"/>
        <end position="377"/>
    </location>
</feature>
<name>A0A9Q9C5J2_ENCHE</name>
<accession>A0A9Q9C5J2</accession>
<evidence type="ECO:0000259" key="4">
    <source>
        <dbReference type="Pfam" id="PF08540"/>
    </source>
</evidence>
<protein>
    <submittedName>
        <fullName evidence="5">Hydroxymethylglutaryl-CoA synthase A</fullName>
    </submittedName>
</protein>